<dbReference type="Proteomes" id="UP000295414">
    <property type="component" value="Unassembled WGS sequence"/>
</dbReference>
<evidence type="ECO:0000313" key="2">
    <source>
        <dbReference type="Proteomes" id="UP000295414"/>
    </source>
</evidence>
<gene>
    <name evidence="1" type="ORF">EDC34_101236</name>
</gene>
<dbReference type="Pfam" id="PF05069">
    <property type="entry name" value="Phage_tail_S"/>
    <property type="match status" value="1"/>
</dbReference>
<dbReference type="NCBIfam" id="TIGR01635">
    <property type="entry name" value="tail_comp_S"/>
    <property type="match status" value="1"/>
</dbReference>
<organism evidence="1 2">
    <name type="scientific">Thermomonas haemolytica</name>
    <dbReference type="NCBI Taxonomy" id="141949"/>
    <lineage>
        <taxon>Bacteria</taxon>
        <taxon>Pseudomonadati</taxon>
        <taxon>Pseudomonadota</taxon>
        <taxon>Gammaproteobacteria</taxon>
        <taxon>Lysobacterales</taxon>
        <taxon>Lysobacteraceae</taxon>
        <taxon>Thermomonas</taxon>
    </lineage>
</organism>
<evidence type="ECO:0000313" key="1">
    <source>
        <dbReference type="EMBL" id="TCT25910.1"/>
    </source>
</evidence>
<dbReference type="RefSeq" id="WP_114959033.1">
    <property type="nucleotide sequence ID" value="NZ_QLKV01000001.1"/>
</dbReference>
<sequence>MITIQLDDRQLQGALAQLRQRLGDLTPVMQDIGEELLDRARQRFATSTGPDGRPWAPNRPSTLAAYAARYAGSYKQDGSLSKRGQARIAAKKPLIGESRQLSQRLYYQAGRDSVFIGSPQRYAGVQQFGARRGQFGRTRRGAPIPWGAIPARPFLPVTAAGEWLGTGDREAVLGLLARALEDAARG</sequence>
<comment type="caution">
    <text evidence="1">The sequence shown here is derived from an EMBL/GenBank/DDBJ whole genome shotgun (WGS) entry which is preliminary data.</text>
</comment>
<dbReference type="EMBL" id="SMAP01000001">
    <property type="protein sequence ID" value="TCT25910.1"/>
    <property type="molecule type" value="Genomic_DNA"/>
</dbReference>
<dbReference type="AlphaFoldDB" id="A0A4R3N910"/>
<proteinExistence type="predicted"/>
<protein>
    <submittedName>
        <fullName evidence="1">Phage virion morphogenesis protein</fullName>
    </submittedName>
</protein>
<reference evidence="1 2" key="1">
    <citation type="submission" date="2019-03" db="EMBL/GenBank/DDBJ databases">
        <title>Genomic Encyclopedia of Type Strains, Phase IV (KMG-IV): sequencing the most valuable type-strain genomes for metagenomic binning, comparative biology and taxonomic classification.</title>
        <authorList>
            <person name="Goeker M."/>
        </authorList>
    </citation>
    <scope>NUCLEOTIDE SEQUENCE [LARGE SCALE GENOMIC DNA]</scope>
    <source>
        <strain evidence="1 2">DSM 13605</strain>
    </source>
</reference>
<dbReference type="InterPro" id="IPR006522">
    <property type="entry name" value="Phage_virion_morphogenesis"/>
</dbReference>
<accession>A0A4R3N910</accession>
<name>A0A4R3N910_9GAMM</name>
<keyword evidence="2" id="KW-1185">Reference proteome</keyword>